<feature type="region of interest" description="Disordered" evidence="1">
    <location>
        <begin position="1"/>
        <end position="34"/>
    </location>
</feature>
<gene>
    <name evidence="2" type="ORF">RHGRI_020630</name>
</gene>
<reference evidence="2" key="1">
    <citation type="submission" date="2020-08" db="EMBL/GenBank/DDBJ databases">
        <title>Plant Genome Project.</title>
        <authorList>
            <person name="Zhang R.-G."/>
        </authorList>
    </citation>
    <scope>NUCLEOTIDE SEQUENCE</scope>
    <source>
        <strain evidence="2">WSP0</strain>
        <tissue evidence="2">Leaf</tissue>
    </source>
</reference>
<dbReference type="Proteomes" id="UP000823749">
    <property type="component" value="Chromosome 7"/>
</dbReference>
<name>A0AAV6JH26_9ERIC</name>
<sequence length="136" mass="14752">MRVPPMNTAGAPPADPSAEGGRAGISSSSNSMAVGWTPMEERRLFMTWHMQQEDRLKTTTGFSDISRRIRVSAVSDTSMASEELVVGVSSSRTPPSRSPCIAGAELEREREREREVFVRQRGEGDASGCGAFLGDF</sequence>
<protein>
    <submittedName>
        <fullName evidence="2">Uncharacterized protein</fullName>
    </submittedName>
</protein>
<accession>A0AAV6JH26</accession>
<evidence type="ECO:0000256" key="1">
    <source>
        <dbReference type="SAM" id="MobiDB-lite"/>
    </source>
</evidence>
<dbReference type="EMBL" id="JACTNZ010000007">
    <property type="protein sequence ID" value="KAG5540481.1"/>
    <property type="molecule type" value="Genomic_DNA"/>
</dbReference>
<keyword evidence="3" id="KW-1185">Reference proteome</keyword>
<comment type="caution">
    <text evidence="2">The sequence shown here is derived from an EMBL/GenBank/DDBJ whole genome shotgun (WGS) entry which is preliminary data.</text>
</comment>
<organism evidence="2 3">
    <name type="scientific">Rhododendron griersonianum</name>
    <dbReference type="NCBI Taxonomy" id="479676"/>
    <lineage>
        <taxon>Eukaryota</taxon>
        <taxon>Viridiplantae</taxon>
        <taxon>Streptophyta</taxon>
        <taxon>Embryophyta</taxon>
        <taxon>Tracheophyta</taxon>
        <taxon>Spermatophyta</taxon>
        <taxon>Magnoliopsida</taxon>
        <taxon>eudicotyledons</taxon>
        <taxon>Gunneridae</taxon>
        <taxon>Pentapetalae</taxon>
        <taxon>asterids</taxon>
        <taxon>Ericales</taxon>
        <taxon>Ericaceae</taxon>
        <taxon>Ericoideae</taxon>
        <taxon>Rhodoreae</taxon>
        <taxon>Rhododendron</taxon>
    </lineage>
</organism>
<evidence type="ECO:0000313" key="3">
    <source>
        <dbReference type="Proteomes" id="UP000823749"/>
    </source>
</evidence>
<evidence type="ECO:0000313" key="2">
    <source>
        <dbReference type="EMBL" id="KAG5540481.1"/>
    </source>
</evidence>
<dbReference type="AlphaFoldDB" id="A0AAV6JH26"/>
<proteinExistence type="predicted"/>